<dbReference type="InterPro" id="IPR028082">
    <property type="entry name" value="Peripla_BP_I"/>
</dbReference>
<keyword evidence="1" id="KW-0805">Transcription regulation</keyword>
<dbReference type="GO" id="GO:0003700">
    <property type="term" value="F:DNA-binding transcription factor activity"/>
    <property type="evidence" value="ECO:0007669"/>
    <property type="project" value="TreeGrafter"/>
</dbReference>
<dbReference type="CDD" id="cd01392">
    <property type="entry name" value="HTH_LacI"/>
    <property type="match status" value="1"/>
</dbReference>
<dbReference type="EMBL" id="RBRL01000424">
    <property type="protein sequence ID" value="RMQ82576.1"/>
    <property type="molecule type" value="Genomic_DNA"/>
</dbReference>
<dbReference type="Proteomes" id="UP000277179">
    <property type="component" value="Unassembled WGS sequence"/>
</dbReference>
<accession>A0A3M4PWK8</accession>
<dbReference type="Gene3D" id="3.40.50.2300">
    <property type="match status" value="2"/>
</dbReference>
<dbReference type="InterPro" id="IPR000843">
    <property type="entry name" value="HTH_LacI"/>
</dbReference>
<dbReference type="AlphaFoldDB" id="A0A3M4PWK8"/>
<evidence type="ECO:0000259" key="4">
    <source>
        <dbReference type="PROSITE" id="PS50932"/>
    </source>
</evidence>
<evidence type="ECO:0000313" key="6">
    <source>
        <dbReference type="Proteomes" id="UP000277179"/>
    </source>
</evidence>
<dbReference type="InterPro" id="IPR025997">
    <property type="entry name" value="SBP_2_dom"/>
</dbReference>
<sequence>MKTLERPVMNNNKRPTIATVAAQAGLSVATVDRVLNARAPVNPQTAEQVFQAAEAVGYFAARLIGQRIRERRPTYRFGILLLGTAQAFYANLAQSISAAAQHHATANLTCQFDYILDRTPSAIAAQIEQLAVQCDALAVVSFAHPLINATLAQVREAGVPVVALLSDIHEHALEPYVGQDNHVVGRTMGWLLARTCGARKGSVGILLGGHRFLGHQARVEGLHSYLAEHAPGLKPLEPLINLDNSDITEEATLDLLTRHTDLRGLCVVGGGGDGVINALAQLPKRPALCCILQESTALSREALSRGLIDVVMDSQPRQTATALIELLVALQTAEVFDPLRHRVHIPLQIVTSENLSN</sequence>
<dbReference type="SUPFAM" id="SSF47413">
    <property type="entry name" value="lambda repressor-like DNA-binding domains"/>
    <property type="match status" value="1"/>
</dbReference>
<dbReference type="SUPFAM" id="SSF53822">
    <property type="entry name" value="Periplasmic binding protein-like I"/>
    <property type="match status" value="1"/>
</dbReference>
<dbReference type="Pfam" id="PF00356">
    <property type="entry name" value="LacI"/>
    <property type="match status" value="1"/>
</dbReference>
<feature type="domain" description="HTH lacI-type" evidence="4">
    <location>
        <begin position="15"/>
        <end position="70"/>
    </location>
</feature>
<organism evidence="5 6">
    <name type="scientific">Pseudomonas salomonii</name>
    <dbReference type="NCBI Taxonomy" id="191391"/>
    <lineage>
        <taxon>Bacteria</taxon>
        <taxon>Pseudomonadati</taxon>
        <taxon>Pseudomonadota</taxon>
        <taxon>Gammaproteobacteria</taxon>
        <taxon>Pseudomonadales</taxon>
        <taxon>Pseudomonadaceae</taxon>
        <taxon>Pseudomonas</taxon>
    </lineage>
</organism>
<dbReference type="InterPro" id="IPR010982">
    <property type="entry name" value="Lambda_DNA-bd_dom_sf"/>
</dbReference>
<comment type="caution">
    <text evidence="5">The sequence shown here is derived from an EMBL/GenBank/DDBJ whole genome shotgun (WGS) entry which is preliminary data.</text>
</comment>
<evidence type="ECO:0000256" key="1">
    <source>
        <dbReference type="ARBA" id="ARBA00023015"/>
    </source>
</evidence>
<keyword evidence="2" id="KW-0238">DNA-binding</keyword>
<dbReference type="GO" id="GO:0000976">
    <property type="term" value="F:transcription cis-regulatory region binding"/>
    <property type="evidence" value="ECO:0007669"/>
    <property type="project" value="TreeGrafter"/>
</dbReference>
<name>A0A3M4PWK8_9PSED</name>
<protein>
    <recommendedName>
        <fullName evidence="4">HTH lacI-type domain-containing protein</fullName>
    </recommendedName>
</protein>
<evidence type="ECO:0000313" key="5">
    <source>
        <dbReference type="EMBL" id="RMQ82576.1"/>
    </source>
</evidence>
<dbReference type="CDD" id="cd06307">
    <property type="entry name" value="PBP1_sugar_binding"/>
    <property type="match status" value="1"/>
</dbReference>
<keyword evidence="3" id="KW-0804">Transcription</keyword>
<gene>
    <name evidence="5" type="ORF">ALP97_04842</name>
</gene>
<dbReference type="PANTHER" id="PTHR30146:SF152">
    <property type="entry name" value="TRANSCRIPTIONAL REGULATORY PROTEIN"/>
    <property type="match status" value="1"/>
</dbReference>
<dbReference type="GO" id="GO:0055085">
    <property type="term" value="P:transmembrane transport"/>
    <property type="evidence" value="ECO:0007669"/>
    <property type="project" value="UniProtKB-ARBA"/>
</dbReference>
<evidence type="ECO:0000256" key="3">
    <source>
        <dbReference type="ARBA" id="ARBA00023163"/>
    </source>
</evidence>
<dbReference type="PROSITE" id="PS50932">
    <property type="entry name" value="HTH_LACI_2"/>
    <property type="match status" value="1"/>
</dbReference>
<reference evidence="5 6" key="1">
    <citation type="submission" date="2018-08" db="EMBL/GenBank/DDBJ databases">
        <title>Recombination of ecologically and evolutionarily significant loci maintains genetic cohesion in the Pseudomonas syringae species complex.</title>
        <authorList>
            <person name="Dillon M."/>
            <person name="Thakur S."/>
            <person name="Almeida R.N.D."/>
            <person name="Weir B.S."/>
            <person name="Guttman D.S."/>
        </authorList>
    </citation>
    <scope>NUCLEOTIDE SEQUENCE [LARGE SCALE GENOMIC DNA]</scope>
    <source>
        <strain evidence="5 6">ICMP 11288</strain>
    </source>
</reference>
<proteinExistence type="predicted"/>
<dbReference type="SMART" id="SM00354">
    <property type="entry name" value="HTH_LACI"/>
    <property type="match status" value="1"/>
</dbReference>
<evidence type="ECO:0000256" key="2">
    <source>
        <dbReference type="ARBA" id="ARBA00023125"/>
    </source>
</evidence>
<dbReference type="Pfam" id="PF13407">
    <property type="entry name" value="Peripla_BP_4"/>
    <property type="match status" value="1"/>
</dbReference>
<dbReference type="Gene3D" id="1.10.260.40">
    <property type="entry name" value="lambda repressor-like DNA-binding domains"/>
    <property type="match status" value="1"/>
</dbReference>
<dbReference type="PANTHER" id="PTHR30146">
    <property type="entry name" value="LACI-RELATED TRANSCRIPTIONAL REPRESSOR"/>
    <property type="match status" value="1"/>
</dbReference>